<dbReference type="GeneID" id="30192392"/>
<organism evidence="3 4">
    <name type="scientific">Cryptococcus wingfieldii CBS 7118</name>
    <dbReference type="NCBI Taxonomy" id="1295528"/>
    <lineage>
        <taxon>Eukaryota</taxon>
        <taxon>Fungi</taxon>
        <taxon>Dikarya</taxon>
        <taxon>Basidiomycota</taxon>
        <taxon>Agaricomycotina</taxon>
        <taxon>Tremellomycetes</taxon>
        <taxon>Tremellales</taxon>
        <taxon>Cryptococcaceae</taxon>
        <taxon>Cryptococcus</taxon>
    </lineage>
</organism>
<evidence type="ECO:0000313" key="3">
    <source>
        <dbReference type="EMBL" id="ODN99337.1"/>
    </source>
</evidence>
<dbReference type="GO" id="GO:0016491">
    <property type="term" value="F:oxidoreductase activity"/>
    <property type="evidence" value="ECO:0007669"/>
    <property type="project" value="TreeGrafter"/>
</dbReference>
<dbReference type="InterPro" id="IPR036188">
    <property type="entry name" value="FAD/NAD-bd_sf"/>
</dbReference>
<dbReference type="Pfam" id="PF13450">
    <property type="entry name" value="NAD_binding_8"/>
    <property type="match status" value="1"/>
</dbReference>
<dbReference type="InterPro" id="IPR050464">
    <property type="entry name" value="Zeta_carotene_desat/Oxidored"/>
</dbReference>
<keyword evidence="2" id="KW-1133">Transmembrane helix</keyword>
<dbReference type="SUPFAM" id="SSF51905">
    <property type="entry name" value="FAD/NAD(P)-binding domain"/>
    <property type="match status" value="1"/>
</dbReference>
<evidence type="ECO:0000256" key="1">
    <source>
        <dbReference type="SAM" id="MobiDB-lite"/>
    </source>
</evidence>
<dbReference type="AlphaFoldDB" id="A0A1E3JER8"/>
<gene>
    <name evidence="3" type="ORF">L198_03179</name>
</gene>
<proteinExistence type="predicted"/>
<keyword evidence="2" id="KW-0472">Membrane</keyword>
<protein>
    <recommendedName>
        <fullName evidence="5">Amine oxidase domain-containing protein</fullName>
    </recommendedName>
</protein>
<feature type="compositionally biased region" description="Low complexity" evidence="1">
    <location>
        <begin position="396"/>
        <end position="406"/>
    </location>
</feature>
<evidence type="ECO:0000313" key="4">
    <source>
        <dbReference type="Proteomes" id="UP000094819"/>
    </source>
</evidence>
<sequence>MKIAVIGSGLAGLTTAYLLRKEGAEVYLIERSPVLGFHSESLQVEEKDEGEKKGRKGWVVNVPMRGFQGGYYPLLISLYTHLQLPIIPQHYTYSFSSESGTYFIHSGASGWSIPSLPSKALTGPFNFLRALLNLLGVAISYLLLVVLSFLAWHDILPSQLSSPDLTVGQFTTHLSSFLNRPLPIPFIGWSPKTPLGYAFESFMGTIVLPLFSAVGTMTHQDVCNLPVRILLEYLHVTLGTAHYRLGKGLASGDVTARLVGVVEEQGEGYVNVGTEVRGLEYAVGGGVRVKLRRVSANGDGDGNREGGGGGGGEEGVESLRVDKVVLATQASVARPLLEDLEANLKTWGEEKERRRVRRMAEALQSVRCRETIVINHKDTSLLPSSPDRRSINLHLPSSPSPSSSSAAPPPAHEDEGETPFFPPSGESVYTMATEVIVPPQGSGGGEVVLQTTNPVVPIAREKVLSVSRLERALALKDPLATLRNLQPHSPNALIYLAGSYVHPGIPLLEGCVASARKVVEGVLEGDRYYHVKKLGEGKGRGEGKDLGVGRKVGKGGIKGKGKRGVGGVDWSVGEGSKVGRVWRWRWNKESVWC</sequence>
<feature type="transmembrane region" description="Helical" evidence="2">
    <location>
        <begin position="131"/>
        <end position="152"/>
    </location>
</feature>
<dbReference type="Gene3D" id="3.50.50.60">
    <property type="entry name" value="FAD/NAD(P)-binding domain"/>
    <property type="match status" value="1"/>
</dbReference>
<dbReference type="Proteomes" id="UP000094819">
    <property type="component" value="Unassembled WGS sequence"/>
</dbReference>
<keyword evidence="2" id="KW-0812">Transmembrane</keyword>
<keyword evidence="4" id="KW-1185">Reference proteome</keyword>
<dbReference type="RefSeq" id="XP_019032414.1">
    <property type="nucleotide sequence ID" value="XM_019175311.1"/>
</dbReference>
<name>A0A1E3JER8_9TREE</name>
<dbReference type="EMBL" id="AWGH01000008">
    <property type="protein sequence ID" value="ODN99337.1"/>
    <property type="molecule type" value="Genomic_DNA"/>
</dbReference>
<accession>A0A1E3JER8</accession>
<evidence type="ECO:0008006" key="5">
    <source>
        <dbReference type="Google" id="ProtNLM"/>
    </source>
</evidence>
<comment type="caution">
    <text evidence="3">The sequence shown here is derived from an EMBL/GenBank/DDBJ whole genome shotgun (WGS) entry which is preliminary data.</text>
</comment>
<reference evidence="3 4" key="1">
    <citation type="submission" date="2016-06" db="EMBL/GenBank/DDBJ databases">
        <title>Evolution of pathogenesis and genome organization in the Tremellales.</title>
        <authorList>
            <person name="Cuomo C."/>
            <person name="Litvintseva A."/>
            <person name="Heitman J."/>
            <person name="Chen Y."/>
            <person name="Sun S."/>
            <person name="Springer D."/>
            <person name="Dromer F."/>
            <person name="Young S."/>
            <person name="Zeng Q."/>
            <person name="Chapman S."/>
            <person name="Gujja S."/>
            <person name="Saif S."/>
            <person name="Birren B."/>
        </authorList>
    </citation>
    <scope>NUCLEOTIDE SEQUENCE [LARGE SCALE GENOMIC DNA]</scope>
    <source>
        <strain evidence="3 4">CBS 7118</strain>
    </source>
</reference>
<evidence type="ECO:0000256" key="2">
    <source>
        <dbReference type="SAM" id="Phobius"/>
    </source>
</evidence>
<dbReference type="PANTHER" id="PTHR42923">
    <property type="entry name" value="PROTOPORPHYRINOGEN OXIDASE"/>
    <property type="match status" value="1"/>
</dbReference>
<feature type="region of interest" description="Disordered" evidence="1">
    <location>
        <begin position="379"/>
        <end position="424"/>
    </location>
</feature>
<dbReference type="PANTHER" id="PTHR42923:SF17">
    <property type="entry name" value="AMINE OXIDASE DOMAIN-CONTAINING PROTEIN"/>
    <property type="match status" value="1"/>
</dbReference>
<feature type="region of interest" description="Disordered" evidence="1">
    <location>
        <begin position="294"/>
        <end position="315"/>
    </location>
</feature>
<dbReference type="OrthoDB" id="1111734at2759"/>